<dbReference type="Proteomes" id="UP000242715">
    <property type="component" value="Unassembled WGS sequence"/>
</dbReference>
<accession>A0A2Z6M8G8</accession>
<dbReference type="EMBL" id="DF973380">
    <property type="protein sequence ID" value="GAU28774.1"/>
    <property type="molecule type" value="Genomic_DNA"/>
</dbReference>
<proteinExistence type="predicted"/>
<reference evidence="2" key="1">
    <citation type="journal article" date="2017" name="Front. Plant Sci.">
        <title>Climate Clever Clovers: New Paradigm to Reduce the Environmental Footprint of Ruminants by Breeding Low Methanogenic Forages Utilizing Haplotype Variation.</title>
        <authorList>
            <person name="Kaur P."/>
            <person name="Appels R."/>
            <person name="Bayer P.E."/>
            <person name="Keeble-Gagnere G."/>
            <person name="Wang J."/>
            <person name="Hirakawa H."/>
            <person name="Shirasawa K."/>
            <person name="Vercoe P."/>
            <person name="Stefanova K."/>
            <person name="Durmic Z."/>
            <person name="Nichols P."/>
            <person name="Revell C."/>
            <person name="Isobe S.N."/>
            <person name="Edwards D."/>
            <person name="Erskine W."/>
        </authorList>
    </citation>
    <scope>NUCLEOTIDE SEQUENCE [LARGE SCALE GENOMIC DNA]</scope>
    <source>
        <strain evidence="2">cv. Daliak</strain>
    </source>
</reference>
<organism evidence="1 2">
    <name type="scientific">Trifolium subterraneum</name>
    <name type="common">Subterranean clover</name>
    <dbReference type="NCBI Taxonomy" id="3900"/>
    <lineage>
        <taxon>Eukaryota</taxon>
        <taxon>Viridiplantae</taxon>
        <taxon>Streptophyta</taxon>
        <taxon>Embryophyta</taxon>
        <taxon>Tracheophyta</taxon>
        <taxon>Spermatophyta</taxon>
        <taxon>Magnoliopsida</taxon>
        <taxon>eudicotyledons</taxon>
        <taxon>Gunneridae</taxon>
        <taxon>Pentapetalae</taxon>
        <taxon>rosids</taxon>
        <taxon>fabids</taxon>
        <taxon>Fabales</taxon>
        <taxon>Fabaceae</taxon>
        <taxon>Papilionoideae</taxon>
        <taxon>50 kb inversion clade</taxon>
        <taxon>NPAAA clade</taxon>
        <taxon>Hologalegina</taxon>
        <taxon>IRL clade</taxon>
        <taxon>Trifolieae</taxon>
        <taxon>Trifolium</taxon>
    </lineage>
</organism>
<evidence type="ECO:0000313" key="1">
    <source>
        <dbReference type="EMBL" id="GAU28774.1"/>
    </source>
</evidence>
<keyword evidence="2" id="KW-1185">Reference proteome</keyword>
<dbReference type="AlphaFoldDB" id="A0A2Z6M8G8"/>
<evidence type="ECO:0000313" key="2">
    <source>
        <dbReference type="Proteomes" id="UP000242715"/>
    </source>
</evidence>
<protein>
    <submittedName>
        <fullName evidence="1">Uncharacterized protein</fullName>
    </submittedName>
</protein>
<sequence length="71" mass="8089">MKKESLIERFIPEKICISTATPATESWRHAGKLVAKYRKVKLIDEREGLPEREVNLKVKMVVGEGHVSVLD</sequence>
<name>A0A2Z6M8G8_TRISU</name>
<gene>
    <name evidence="1" type="ORF">TSUD_357600</name>
</gene>